<dbReference type="EMBL" id="BARU01038898">
    <property type="protein sequence ID" value="GAH88871.1"/>
    <property type="molecule type" value="Genomic_DNA"/>
</dbReference>
<proteinExistence type="predicted"/>
<protein>
    <submittedName>
        <fullName evidence="1">Uncharacterized protein</fullName>
    </submittedName>
</protein>
<sequence length="59" mass="6897">MDMYSVKNGKLSNIESIDFKLEKDIQRLCEDNLSQIFGLQTVKSEFILQNLRVDTLAFR</sequence>
<organism evidence="1">
    <name type="scientific">marine sediment metagenome</name>
    <dbReference type="NCBI Taxonomy" id="412755"/>
    <lineage>
        <taxon>unclassified sequences</taxon>
        <taxon>metagenomes</taxon>
        <taxon>ecological metagenomes</taxon>
    </lineage>
</organism>
<reference evidence="1" key="1">
    <citation type="journal article" date="2014" name="Front. Microbiol.">
        <title>High frequency of phylogenetically diverse reductive dehalogenase-homologous genes in deep subseafloor sedimentary metagenomes.</title>
        <authorList>
            <person name="Kawai M."/>
            <person name="Futagami T."/>
            <person name="Toyoda A."/>
            <person name="Takaki Y."/>
            <person name="Nishi S."/>
            <person name="Hori S."/>
            <person name="Arai W."/>
            <person name="Tsubouchi T."/>
            <person name="Morono Y."/>
            <person name="Uchiyama I."/>
            <person name="Ito T."/>
            <person name="Fujiyama A."/>
            <person name="Inagaki F."/>
            <person name="Takami H."/>
        </authorList>
    </citation>
    <scope>NUCLEOTIDE SEQUENCE</scope>
    <source>
        <strain evidence="1">Expedition CK06-06</strain>
    </source>
</reference>
<accession>X1J2E3</accession>
<gene>
    <name evidence="1" type="ORF">S03H2_60374</name>
</gene>
<evidence type="ECO:0000313" key="1">
    <source>
        <dbReference type="EMBL" id="GAH88871.1"/>
    </source>
</evidence>
<comment type="caution">
    <text evidence="1">The sequence shown here is derived from an EMBL/GenBank/DDBJ whole genome shotgun (WGS) entry which is preliminary data.</text>
</comment>
<dbReference type="AlphaFoldDB" id="X1J2E3"/>
<name>X1J2E3_9ZZZZ</name>